<evidence type="ECO:0000256" key="1">
    <source>
        <dbReference type="SAM" id="Phobius"/>
    </source>
</evidence>
<evidence type="ECO:0000313" key="3">
    <source>
        <dbReference type="Proteomes" id="UP000003111"/>
    </source>
</evidence>
<keyword evidence="1" id="KW-1133">Transmembrane helix</keyword>
<gene>
    <name evidence="2" type="ORF">HMPREF0063_12753</name>
</gene>
<reference evidence="2" key="1">
    <citation type="submission" date="2010-08" db="EMBL/GenBank/DDBJ databases">
        <authorList>
            <person name="Muzny D."/>
            <person name="Qin X."/>
            <person name="Buhay C."/>
            <person name="Dugan-Rocha S."/>
            <person name="Ding Y."/>
            <person name="Chen G."/>
            <person name="Hawes A."/>
            <person name="Holder M."/>
            <person name="Jhangiani S."/>
            <person name="Johnson A."/>
            <person name="Khan Z."/>
            <person name="Li Z."/>
            <person name="Liu W."/>
            <person name="Liu X."/>
            <person name="Perez L."/>
            <person name="Shen H."/>
            <person name="Wang Q."/>
            <person name="Watt J."/>
            <person name="Xi L."/>
            <person name="Xin Y."/>
            <person name="Zhou J."/>
            <person name="Deng J."/>
            <person name="Jiang H."/>
            <person name="Liu Y."/>
            <person name="Qu J."/>
            <person name="Song X.-Z."/>
            <person name="Zhang L."/>
            <person name="Villasana D."/>
            <person name="Johnson A."/>
            <person name="Liu J."/>
            <person name="Liyanage D."/>
            <person name="Lorensuhewa L."/>
            <person name="Robinson T."/>
            <person name="Song A."/>
            <person name="Song B.-B."/>
            <person name="Dinh H."/>
            <person name="Thornton R."/>
            <person name="Coyle M."/>
            <person name="Francisco L."/>
            <person name="Jackson L."/>
            <person name="Javaid M."/>
            <person name="Korchina V."/>
            <person name="Kovar C."/>
            <person name="Mata R."/>
            <person name="Mathew T."/>
            <person name="Ngo R."/>
            <person name="Nguyen L."/>
            <person name="Nguyen N."/>
            <person name="Okwuonu G."/>
            <person name="Ongeri F."/>
            <person name="Pham C."/>
            <person name="Simmons D."/>
            <person name="Wilczek-Boney K."/>
            <person name="Hale W."/>
            <person name="Jakkamsetti A."/>
            <person name="Pham P."/>
            <person name="Ruth R."/>
            <person name="San Lucas F."/>
            <person name="Warren J."/>
            <person name="Zhang J."/>
            <person name="Zhao Z."/>
            <person name="Zhou C."/>
            <person name="Zhu D."/>
            <person name="Lee S."/>
            <person name="Bess C."/>
            <person name="Blankenburg K."/>
            <person name="Forbes L."/>
            <person name="Fu Q."/>
            <person name="Gubbala S."/>
            <person name="Hirani K."/>
            <person name="Jayaseelan J.C."/>
            <person name="Lara F."/>
            <person name="Munidasa M."/>
            <person name="Palculict T."/>
            <person name="Patil S."/>
            <person name="Pu L.-L."/>
            <person name="Saada N."/>
            <person name="Tang L."/>
            <person name="Weissenberger G."/>
            <person name="Zhu Y."/>
            <person name="Hemphill L."/>
            <person name="Shang Y."/>
            <person name="Youmans B."/>
            <person name="Ayvaz T."/>
            <person name="Ross M."/>
            <person name="Santibanez J."/>
            <person name="Aqrawi P."/>
            <person name="Gross S."/>
            <person name="Joshi V."/>
            <person name="Fowler G."/>
            <person name="Nazareth L."/>
            <person name="Reid J."/>
            <person name="Worley K."/>
            <person name="Petrosino J."/>
            <person name="Highlander S."/>
            <person name="Gibbs R."/>
        </authorList>
    </citation>
    <scope>NUCLEOTIDE SEQUENCE [LARGE SCALE GENOMIC DNA]</scope>
    <source>
        <strain evidence="2">DSM 15272</strain>
    </source>
</reference>
<dbReference type="STRING" id="585531.HMPREF0063_12753"/>
<keyword evidence="3" id="KW-1185">Reference proteome</keyword>
<feature type="transmembrane region" description="Helical" evidence="1">
    <location>
        <begin position="81"/>
        <end position="105"/>
    </location>
</feature>
<dbReference type="AlphaFoldDB" id="E2SFE4"/>
<evidence type="ECO:0000313" key="2">
    <source>
        <dbReference type="EMBL" id="EFQ82045.1"/>
    </source>
</evidence>
<accession>E2SFE4</accession>
<dbReference type="RefSeq" id="WP_007079408.1">
    <property type="nucleotide sequence ID" value="NZ_CM001024.1"/>
</dbReference>
<comment type="caution">
    <text evidence="2">The sequence shown here is derived from an EMBL/GenBank/DDBJ whole genome shotgun (WGS) entry which is preliminary data.</text>
</comment>
<dbReference type="EMBL" id="ACLF03000012">
    <property type="protein sequence ID" value="EFQ82045.1"/>
    <property type="molecule type" value="Genomic_DNA"/>
</dbReference>
<keyword evidence="1" id="KW-0472">Membrane</keyword>
<dbReference type="Pfam" id="PF07332">
    <property type="entry name" value="Phage_holin_3_6"/>
    <property type="match status" value="1"/>
</dbReference>
<name>E2SFE4_9ACTN</name>
<dbReference type="InterPro" id="IPR009937">
    <property type="entry name" value="Phage_holin_3_6"/>
</dbReference>
<dbReference type="Proteomes" id="UP000003111">
    <property type="component" value="Unassembled WGS sequence"/>
</dbReference>
<evidence type="ECO:0008006" key="4">
    <source>
        <dbReference type="Google" id="ProtNLM"/>
    </source>
</evidence>
<dbReference type="OrthoDB" id="3826923at2"/>
<feature type="transmembrane region" description="Helical" evidence="1">
    <location>
        <begin position="46"/>
        <end position="75"/>
    </location>
</feature>
<sequence length="135" mass="14269">MSTQDEITDDPTIGRLVADATRDLSALVQAQIELAKAELRFSVKAGLLGTALFLVAGFIGLLVIILLSIAAAFFLTMTGLHPAWCFLIVSGAYVLLAALLVLVGVNRVKKIRAPEQSIETAKQIPAALKGQHSAS</sequence>
<keyword evidence="1" id="KW-0812">Transmembrane</keyword>
<organism evidence="2 3">
    <name type="scientific">Aeromicrobium marinum DSM 15272</name>
    <dbReference type="NCBI Taxonomy" id="585531"/>
    <lineage>
        <taxon>Bacteria</taxon>
        <taxon>Bacillati</taxon>
        <taxon>Actinomycetota</taxon>
        <taxon>Actinomycetes</taxon>
        <taxon>Propionibacteriales</taxon>
        <taxon>Nocardioidaceae</taxon>
        <taxon>Aeromicrobium</taxon>
    </lineage>
</organism>
<proteinExistence type="predicted"/>
<dbReference type="eggNOG" id="ENOG50332VJ">
    <property type="taxonomic scope" value="Bacteria"/>
</dbReference>
<dbReference type="HOGENOM" id="CLU_106273_2_2_11"/>
<protein>
    <recommendedName>
        <fullName evidence="4">Phage holin family protein</fullName>
    </recommendedName>
</protein>